<dbReference type="PANTHER" id="PTHR34183">
    <property type="entry name" value="ENDOLYTIC PEPTIDOGLYCAN TRANSGLYCOSYLASE RLPA"/>
    <property type="match status" value="1"/>
</dbReference>
<dbReference type="NCBIfam" id="TIGR00413">
    <property type="entry name" value="rlpA"/>
    <property type="match status" value="1"/>
</dbReference>
<dbReference type="EC" id="4.2.2.-" evidence="3"/>
<dbReference type="OrthoDB" id="9779128at2"/>
<evidence type="ECO:0000256" key="1">
    <source>
        <dbReference type="ARBA" id="ARBA00023239"/>
    </source>
</evidence>
<sequence length="186" mass="20039">MKICQYTIFILVLMLSVSGCAGKQALVKKNPNSKGSYTVMGKTYYPLKEVRPGYKQDGIASWYGPGFHGKKTSSGEVYDMYEMTAAHNVLPLHTLVKVKNLSNNKEIVVRVNDRGPFVDDRVIDLSLAAAKGLDMVRCGTSPVRISVIGPAEAVASKLPAPVVKAAPPRCPNPFFSASPKGALAKL</sequence>
<evidence type="ECO:0000313" key="7">
    <source>
        <dbReference type="EMBL" id="AFM26926.1"/>
    </source>
</evidence>
<dbReference type="SUPFAM" id="SSF50685">
    <property type="entry name" value="Barwin-like endoglucanases"/>
    <property type="match status" value="1"/>
</dbReference>
<feature type="chain" id="PRO_5009991878" description="Probable endolytic peptidoglycan transglycosylase RlpA" evidence="5">
    <location>
        <begin position="22"/>
        <end position="186"/>
    </location>
</feature>
<keyword evidence="3" id="KW-0472">Membrane</keyword>
<dbReference type="GO" id="GO:0008932">
    <property type="term" value="F:lytic endotransglycosylase activity"/>
    <property type="evidence" value="ECO:0007669"/>
    <property type="project" value="UniProtKB-UniRule"/>
</dbReference>
<gene>
    <name evidence="3" type="primary">rlpA</name>
    <name evidence="7" type="ordered locus">Desti_4292</name>
</gene>
<dbReference type="PATRIC" id="fig|706587.4.peg.4869"/>
<dbReference type="EMBL" id="CP003360">
    <property type="protein sequence ID" value="AFM26926.1"/>
    <property type="molecule type" value="Genomic_DNA"/>
</dbReference>
<dbReference type="InterPro" id="IPR012997">
    <property type="entry name" value="RplA"/>
</dbReference>
<keyword evidence="1 3" id="KW-0456">Lyase</keyword>
<name>I4CBI5_DESTA</name>
<keyword evidence="3 7" id="KW-0449">Lipoprotein</keyword>
<reference evidence="8" key="1">
    <citation type="submission" date="2012-06" db="EMBL/GenBank/DDBJ databases">
        <title>Complete sequence of chromosome of Desulfomonile tiedjei DSM 6799.</title>
        <authorList>
            <person name="Lucas S."/>
            <person name="Copeland A."/>
            <person name="Lapidus A."/>
            <person name="Glavina del Rio T."/>
            <person name="Dalin E."/>
            <person name="Tice H."/>
            <person name="Bruce D."/>
            <person name="Goodwin L."/>
            <person name="Pitluck S."/>
            <person name="Peters L."/>
            <person name="Ovchinnikova G."/>
            <person name="Zeytun A."/>
            <person name="Lu M."/>
            <person name="Kyrpides N."/>
            <person name="Mavromatis K."/>
            <person name="Ivanova N."/>
            <person name="Brettin T."/>
            <person name="Detter J.C."/>
            <person name="Han C."/>
            <person name="Larimer F."/>
            <person name="Land M."/>
            <person name="Hauser L."/>
            <person name="Markowitz V."/>
            <person name="Cheng J.-F."/>
            <person name="Hugenholtz P."/>
            <person name="Woyke T."/>
            <person name="Wu D."/>
            <person name="Spring S."/>
            <person name="Schroeder M."/>
            <person name="Brambilla E."/>
            <person name="Klenk H.-P."/>
            <person name="Eisen J.A."/>
        </authorList>
    </citation>
    <scope>NUCLEOTIDE SEQUENCE [LARGE SCALE GENOMIC DNA]</scope>
    <source>
        <strain evidence="8">ATCC 49306 / DSM 6799 / DCB-1</strain>
    </source>
</reference>
<evidence type="ECO:0000256" key="3">
    <source>
        <dbReference type="HAMAP-Rule" id="MF_02071"/>
    </source>
</evidence>
<protein>
    <recommendedName>
        <fullName evidence="3">Probable endolytic peptidoglycan transglycosylase RlpA</fullName>
        <ecNumber evidence="3">4.2.2.-</ecNumber>
    </recommendedName>
</protein>
<evidence type="ECO:0000259" key="6">
    <source>
        <dbReference type="Pfam" id="PF03330"/>
    </source>
</evidence>
<dbReference type="STRING" id="706587.Desti_4292"/>
<dbReference type="HOGENOM" id="CLU_042923_6_1_7"/>
<dbReference type="GO" id="GO:0005886">
    <property type="term" value="C:plasma membrane"/>
    <property type="evidence" value="ECO:0007669"/>
    <property type="project" value="UniProtKB-SubCell"/>
</dbReference>
<dbReference type="eggNOG" id="COG0797">
    <property type="taxonomic scope" value="Bacteria"/>
</dbReference>
<dbReference type="InterPro" id="IPR036908">
    <property type="entry name" value="RlpA-like_sf"/>
</dbReference>
<keyword evidence="2 3" id="KW-0961">Cell wall biogenesis/degradation</keyword>
<dbReference type="GO" id="GO:0000270">
    <property type="term" value="P:peptidoglycan metabolic process"/>
    <property type="evidence" value="ECO:0007669"/>
    <property type="project" value="UniProtKB-UniRule"/>
</dbReference>
<dbReference type="GO" id="GO:0071555">
    <property type="term" value="P:cell wall organization"/>
    <property type="evidence" value="ECO:0007669"/>
    <property type="project" value="UniProtKB-KW"/>
</dbReference>
<dbReference type="Proteomes" id="UP000006055">
    <property type="component" value="Chromosome"/>
</dbReference>
<dbReference type="PANTHER" id="PTHR34183:SF1">
    <property type="entry name" value="ENDOLYTIC PEPTIDOGLYCAN TRANSGLYCOSYLASE RLPA"/>
    <property type="match status" value="1"/>
</dbReference>
<comment type="similarity">
    <text evidence="3 4">Belongs to the RlpA family.</text>
</comment>
<dbReference type="KEGG" id="dti:Desti_4292"/>
<dbReference type="PROSITE" id="PS51257">
    <property type="entry name" value="PROKAR_LIPOPROTEIN"/>
    <property type="match status" value="1"/>
</dbReference>
<dbReference type="AlphaFoldDB" id="I4CBI5"/>
<organism evidence="7 8">
    <name type="scientific">Desulfomonile tiedjei (strain ATCC 49306 / DSM 6799 / DCB-1)</name>
    <dbReference type="NCBI Taxonomy" id="706587"/>
    <lineage>
        <taxon>Bacteria</taxon>
        <taxon>Pseudomonadati</taxon>
        <taxon>Thermodesulfobacteriota</taxon>
        <taxon>Desulfomonilia</taxon>
        <taxon>Desulfomonilales</taxon>
        <taxon>Desulfomonilaceae</taxon>
        <taxon>Desulfomonile</taxon>
    </lineage>
</organism>
<comment type="function">
    <text evidence="3">Lytic transglycosylase with a strong preference for naked glycan strands that lack stem peptides.</text>
</comment>
<accession>I4CBI5</accession>
<proteinExistence type="inferred from homology"/>
<evidence type="ECO:0000256" key="2">
    <source>
        <dbReference type="ARBA" id="ARBA00023316"/>
    </source>
</evidence>
<dbReference type="InterPro" id="IPR034718">
    <property type="entry name" value="RlpA"/>
</dbReference>
<keyword evidence="8" id="KW-1185">Reference proteome</keyword>
<feature type="domain" description="RlpA-like protein double-psi beta-barrel" evidence="6">
    <location>
        <begin position="56"/>
        <end position="145"/>
    </location>
</feature>
<comment type="subcellular location">
    <subcellularLocation>
        <location evidence="3">Cell membrane</location>
        <topology evidence="3">Lipid-anchor</topology>
    </subcellularLocation>
</comment>
<evidence type="ECO:0000256" key="5">
    <source>
        <dbReference type="SAM" id="SignalP"/>
    </source>
</evidence>
<dbReference type="Gene3D" id="2.40.40.10">
    <property type="entry name" value="RlpA-like domain"/>
    <property type="match status" value="1"/>
</dbReference>
<dbReference type="HAMAP" id="MF_02071">
    <property type="entry name" value="RlpA"/>
    <property type="match status" value="1"/>
</dbReference>
<dbReference type="CDD" id="cd22268">
    <property type="entry name" value="DPBB_RlpA-like"/>
    <property type="match status" value="1"/>
</dbReference>
<dbReference type="Pfam" id="PF03330">
    <property type="entry name" value="DPBB_1"/>
    <property type="match status" value="1"/>
</dbReference>
<keyword evidence="3" id="KW-1003">Cell membrane</keyword>
<keyword evidence="3" id="KW-0564">Palmitate</keyword>
<dbReference type="InterPro" id="IPR009009">
    <property type="entry name" value="RlpA-like_DPBB"/>
</dbReference>
<feature type="signal peptide" evidence="5">
    <location>
        <begin position="1"/>
        <end position="21"/>
    </location>
</feature>
<evidence type="ECO:0000256" key="4">
    <source>
        <dbReference type="RuleBase" id="RU003495"/>
    </source>
</evidence>
<keyword evidence="5" id="KW-0732">Signal</keyword>
<evidence type="ECO:0000313" key="8">
    <source>
        <dbReference type="Proteomes" id="UP000006055"/>
    </source>
</evidence>